<dbReference type="InterPro" id="IPR008966">
    <property type="entry name" value="Adhesion_dom_sf"/>
</dbReference>
<dbReference type="Pfam" id="PF05229">
    <property type="entry name" value="SCPU"/>
    <property type="match status" value="2"/>
</dbReference>
<gene>
    <name evidence="3" type="ORF">LH22_05540</name>
</gene>
<keyword evidence="4" id="KW-1185">Reference proteome</keyword>
<feature type="domain" description="Spore coat protein U/FanG" evidence="2">
    <location>
        <begin position="184"/>
        <end position="317"/>
    </location>
</feature>
<feature type="chain" id="PRO_5045510537" evidence="1">
    <location>
        <begin position="20"/>
        <end position="321"/>
    </location>
</feature>
<evidence type="ECO:0000313" key="3">
    <source>
        <dbReference type="EMBL" id="AIR84956.1"/>
    </source>
</evidence>
<protein>
    <submittedName>
        <fullName evidence="3">Fimbrial protein</fullName>
    </submittedName>
</protein>
<reference evidence="3 4" key="1">
    <citation type="submission" date="2014-09" db="EMBL/GenBank/DDBJ databases">
        <authorList>
            <person name="Chan K.-G."/>
        </authorList>
    </citation>
    <scope>NUCLEOTIDE SEQUENCE [LARGE SCALE GENOMIC DNA]</scope>
    <source>
        <strain evidence="3 4">ND04</strain>
    </source>
</reference>
<organism evidence="3 4">
    <name type="scientific">Pantoea rwandensis</name>
    <dbReference type="NCBI Taxonomy" id="1076550"/>
    <lineage>
        <taxon>Bacteria</taxon>
        <taxon>Pseudomonadati</taxon>
        <taxon>Pseudomonadota</taxon>
        <taxon>Gammaproteobacteria</taxon>
        <taxon>Enterobacterales</taxon>
        <taxon>Erwiniaceae</taxon>
        <taxon>Pantoea</taxon>
    </lineage>
</organism>
<dbReference type="InterPro" id="IPR053167">
    <property type="entry name" value="Spore_coat_component"/>
</dbReference>
<dbReference type="PANTHER" id="PTHR37089:SF1">
    <property type="entry name" value="MEMBRANE PROTEIN"/>
    <property type="match status" value="1"/>
</dbReference>
<feature type="signal peptide" evidence="1">
    <location>
        <begin position="1"/>
        <end position="19"/>
    </location>
</feature>
<dbReference type="Proteomes" id="UP000029495">
    <property type="component" value="Chromosome"/>
</dbReference>
<evidence type="ECO:0000256" key="1">
    <source>
        <dbReference type="SAM" id="SignalP"/>
    </source>
</evidence>
<accession>A0ABM5RFW8</accession>
<dbReference type="PANTHER" id="PTHR37089">
    <property type="entry name" value="PROTEIN U-RELATED"/>
    <property type="match status" value="1"/>
</dbReference>
<feature type="domain" description="Spore coat protein U/FanG" evidence="2">
    <location>
        <begin position="16"/>
        <end position="155"/>
    </location>
</feature>
<evidence type="ECO:0000259" key="2">
    <source>
        <dbReference type="Pfam" id="PF05229"/>
    </source>
</evidence>
<dbReference type="SUPFAM" id="SSF49401">
    <property type="entry name" value="Bacterial adhesins"/>
    <property type="match status" value="1"/>
</dbReference>
<dbReference type="EMBL" id="CP009454">
    <property type="protein sequence ID" value="AIR84956.1"/>
    <property type="molecule type" value="Genomic_DNA"/>
</dbReference>
<evidence type="ECO:0000313" key="4">
    <source>
        <dbReference type="Proteomes" id="UP000029495"/>
    </source>
</evidence>
<keyword evidence="1" id="KW-0732">Signal</keyword>
<dbReference type="SMART" id="SM00972">
    <property type="entry name" value="SCPU"/>
    <property type="match status" value="2"/>
</dbReference>
<sequence>MRKIFLLLALFILPGTSYALCSLSAPAATFGSVTTFAVGSTVQNTSSTTNVNCGSGTLSLLGTDNVTYAFTTATYLSGTRAVLKSSSTGTDSIPIQMCIDSACATELQQGGSYRWSSALLLALGNSLNFNIPLYFRTLTGQVIAAGTYTTTITITVSYTVCAGLNVAGLCVGTVQTSTGTAMPITVNLIVTNDCTTITAPNVSFGSAPLVGSFSTVQQTINVVCSKGSTFTVGLSNGSYYSGTTRQMASGTNRLAYDIYKGTTTTTRWGPTGTDRWSSASATSLNADLVTRNFTYTAQILTTQNTPAAGSYTDSVVVDLSF</sequence>
<dbReference type="InterPro" id="IPR007893">
    <property type="entry name" value="Spore_coat_U/FanG"/>
</dbReference>
<name>A0ABM5RFW8_9GAMM</name>
<proteinExistence type="predicted"/>
<dbReference type="RefSeq" id="WP_038644716.1">
    <property type="nucleotide sequence ID" value="NZ_CP009454.1"/>
</dbReference>